<comment type="caution">
    <text evidence="2">The sequence shown here is derived from an EMBL/GenBank/DDBJ whole genome shotgun (WGS) entry which is preliminary data.</text>
</comment>
<name>A0ABR4H9A4_9EURO</name>
<protein>
    <recommendedName>
        <fullName evidence="4">Zn(II)2Cys6 transcription factor</fullName>
    </recommendedName>
</protein>
<feature type="region of interest" description="Disordered" evidence="1">
    <location>
        <begin position="160"/>
        <end position="184"/>
    </location>
</feature>
<reference evidence="2 3" key="1">
    <citation type="submission" date="2024-07" db="EMBL/GenBank/DDBJ databases">
        <title>Section-level genome sequencing and comparative genomics of Aspergillus sections Usti and Cavernicolus.</title>
        <authorList>
            <consortium name="Lawrence Berkeley National Laboratory"/>
            <person name="Nybo J.L."/>
            <person name="Vesth T.C."/>
            <person name="Theobald S."/>
            <person name="Frisvad J.C."/>
            <person name="Larsen T.O."/>
            <person name="Kjaerboelling I."/>
            <person name="Rothschild-Mancinelli K."/>
            <person name="Lyhne E.K."/>
            <person name="Kogle M.E."/>
            <person name="Barry K."/>
            <person name="Clum A."/>
            <person name="Na H."/>
            <person name="Ledsgaard L."/>
            <person name="Lin J."/>
            <person name="Lipzen A."/>
            <person name="Kuo A."/>
            <person name="Riley R."/>
            <person name="Mondo S."/>
            <person name="LaButti K."/>
            <person name="Haridas S."/>
            <person name="Pangalinan J."/>
            <person name="Salamov A.A."/>
            <person name="Simmons B.A."/>
            <person name="Magnuson J.K."/>
            <person name="Chen J."/>
            <person name="Drula E."/>
            <person name="Henrissat B."/>
            <person name="Wiebenga A."/>
            <person name="Lubbers R.J."/>
            <person name="Gomes A.C."/>
            <person name="Makela M.R."/>
            <person name="Stajich J."/>
            <person name="Grigoriev I.V."/>
            <person name="Mortensen U.H."/>
            <person name="De vries R.P."/>
            <person name="Baker S.E."/>
            <person name="Andersen M.R."/>
        </authorList>
    </citation>
    <scope>NUCLEOTIDE SEQUENCE [LARGE SCALE GENOMIC DNA]</scope>
    <source>
        <strain evidence="2 3">CBS 600.67</strain>
    </source>
</reference>
<evidence type="ECO:0000313" key="2">
    <source>
        <dbReference type="EMBL" id="KAL2812035.1"/>
    </source>
</evidence>
<proteinExistence type="predicted"/>
<sequence>MSSNFREGCTNTYFVLIGLDVPSSGANPNILDESQLCKLVEALGTDLDDIRKLMRDQVVHVINTLREAGIVNCFAVQPEEAPVVVDASVPSENHDPELSQYTPSVVSPLLTSDCTLSSDVNPPHAGKEFDIVLNGFGMPSPGVPNMANTPCPDLVATPVSVTSHGPDAGASSYPTPPHSVNSPPSDQPLYQAVDALRSTHGSQRQQQQQTIFKSLQSCKFGGENVSLTDAQVRCILKAEPLLLSRDLLGILQPLFNSKTNMSFGLNKLGLPEEWGGIGGGVNYLRVLDADKAKENPSSLSPLVRRVAQILLYLNYERLCMHGETEVVARILHAYHDDPNKSKGERFRRNNFSAFHVRRGRWWWRLAARLGFGIILVAEELVRSMHSDRFAIHQIDAFITFILHTRPGTVRLFHSLESLAISLLRGVVPANLVQIVLDDNTGLLSQDALTRAHYKDQDACQQITNPWMVENNEHCADEKMNSFLALLYEV</sequence>
<evidence type="ECO:0008006" key="4">
    <source>
        <dbReference type="Google" id="ProtNLM"/>
    </source>
</evidence>
<dbReference type="Proteomes" id="UP001610335">
    <property type="component" value="Unassembled WGS sequence"/>
</dbReference>
<dbReference type="EMBL" id="JBFXLS010000200">
    <property type="protein sequence ID" value="KAL2812035.1"/>
    <property type="molecule type" value="Genomic_DNA"/>
</dbReference>
<keyword evidence="3" id="KW-1185">Reference proteome</keyword>
<evidence type="ECO:0000313" key="3">
    <source>
        <dbReference type="Proteomes" id="UP001610335"/>
    </source>
</evidence>
<evidence type="ECO:0000256" key="1">
    <source>
        <dbReference type="SAM" id="MobiDB-lite"/>
    </source>
</evidence>
<gene>
    <name evidence="2" type="ORF">BDW59DRAFT_155384</name>
</gene>
<organism evidence="2 3">
    <name type="scientific">Aspergillus cavernicola</name>
    <dbReference type="NCBI Taxonomy" id="176166"/>
    <lineage>
        <taxon>Eukaryota</taxon>
        <taxon>Fungi</taxon>
        <taxon>Dikarya</taxon>
        <taxon>Ascomycota</taxon>
        <taxon>Pezizomycotina</taxon>
        <taxon>Eurotiomycetes</taxon>
        <taxon>Eurotiomycetidae</taxon>
        <taxon>Eurotiales</taxon>
        <taxon>Aspergillaceae</taxon>
        <taxon>Aspergillus</taxon>
        <taxon>Aspergillus subgen. Nidulantes</taxon>
    </lineage>
</organism>
<accession>A0ABR4H9A4</accession>